<dbReference type="InterPro" id="IPR000073">
    <property type="entry name" value="AB_hydrolase_1"/>
</dbReference>
<keyword evidence="8 13" id="KW-0378">Hydrolase</keyword>
<organism evidence="13 14">
    <name type="scientific">Svornostia abyssi</name>
    <dbReference type="NCBI Taxonomy" id="2898438"/>
    <lineage>
        <taxon>Bacteria</taxon>
        <taxon>Bacillati</taxon>
        <taxon>Actinomycetota</taxon>
        <taxon>Thermoleophilia</taxon>
        <taxon>Solirubrobacterales</taxon>
        <taxon>Baekduiaceae</taxon>
        <taxon>Svornostia</taxon>
    </lineage>
</organism>
<dbReference type="InterPro" id="IPR029058">
    <property type="entry name" value="AB_hydrolase_fold"/>
</dbReference>
<evidence type="ECO:0000256" key="7">
    <source>
        <dbReference type="ARBA" id="ARBA00022670"/>
    </source>
</evidence>
<dbReference type="InterPro" id="IPR006311">
    <property type="entry name" value="TAT_signal"/>
</dbReference>
<dbReference type="InterPro" id="IPR002410">
    <property type="entry name" value="Peptidase_S33"/>
</dbReference>
<dbReference type="PANTHER" id="PTHR43722:SF1">
    <property type="entry name" value="PROLINE IMINOPEPTIDASE"/>
    <property type="match status" value="1"/>
</dbReference>
<evidence type="ECO:0000256" key="4">
    <source>
        <dbReference type="ARBA" id="ARBA00012568"/>
    </source>
</evidence>
<dbReference type="GO" id="GO:0016787">
    <property type="term" value="F:hydrolase activity"/>
    <property type="evidence" value="ECO:0007669"/>
    <property type="project" value="UniProtKB-KW"/>
</dbReference>
<dbReference type="PROSITE" id="PS51318">
    <property type="entry name" value="TAT"/>
    <property type="match status" value="1"/>
</dbReference>
<evidence type="ECO:0000259" key="11">
    <source>
        <dbReference type="Pfam" id="PF00561"/>
    </source>
</evidence>
<dbReference type="Pfam" id="PF00561">
    <property type="entry name" value="Abhydrolase_1"/>
    <property type="match status" value="1"/>
</dbReference>
<dbReference type="Pfam" id="PF08386">
    <property type="entry name" value="Abhydrolase_4"/>
    <property type="match status" value="1"/>
</dbReference>
<dbReference type="PANTHER" id="PTHR43722">
    <property type="entry name" value="PROLINE IMINOPEPTIDASE"/>
    <property type="match status" value="1"/>
</dbReference>
<comment type="similarity">
    <text evidence="3">Belongs to the peptidase S33 family.</text>
</comment>
<evidence type="ECO:0000256" key="10">
    <source>
        <dbReference type="SAM" id="SignalP"/>
    </source>
</evidence>
<comment type="catalytic activity">
    <reaction evidence="1">
        <text>Release of N-terminal proline from a peptide.</text>
        <dbReference type="EC" id="3.4.11.5"/>
    </reaction>
</comment>
<sequence>MSRRRLSLAAIAAPLAAVAAGFAAVPAQAQVSFPACAQPQGFQCGRVAVPLDRTGSVPGAVSLNVVRAVASNNPERSAVIALAGGPGQAAAPLATDFASTLAPALATRDLVVFDQRGTGKSNPLSCGAFQRESSSSLQSLAGQCASQLGAGRRFFTTNDSAQDIEDLRIAGGYDKLVIYGVSYGTKVALAYAAAFPQRVERLVLDSVVTPEGPDPLQRSTFGSISRVLGELCSRSACSGITANATSDLRRVVRQLQRGNLRGSFIRSNGRAASGTFDRDDLLSVLVAGDLNPTLRAELPAALANAKRGNRWQLTRLVARLGGLTASQADDEGVNSALYAATTCEELPFPWSREAGTSTRVAQLRAALNGISPSAFLPFDRSTAAASTMLELCEGWPNAGPAPVVNGNLPAAQTLILNGNADLRTPLSDAQAVGARISGSTTVGVPYTGHSVLGSEISEEDCAKRAVQQFFGGQAVSQCTNVENVFAPVPRAPATLGSAPTVRGTSGRLGRTLATVLMTADDVRRQVIGTSLDLGRTPNAVGGLRGGRATVSSSGAQRLRSVQYVAGVKVSGTVSSRGAASLSVRGGGASSGTVKVNASGSVVSGNLGGRRFRLTFASGASANDASLPDVADVLRTWKLRNAG</sequence>
<name>A0ABY5PB72_9ACTN</name>
<dbReference type="RefSeq" id="WP_353862381.1">
    <property type="nucleotide sequence ID" value="NZ_CP088295.1"/>
</dbReference>
<proteinExistence type="inferred from homology"/>
<dbReference type="PRINTS" id="PR00793">
    <property type="entry name" value="PROAMNOPTASE"/>
</dbReference>
<reference evidence="14" key="1">
    <citation type="submission" date="2021-11" db="EMBL/GenBank/DDBJ databases">
        <title>Cultivation dependent microbiological survey of springs from the worlds oldest radium mine currently devoted to the extraction of radon-saturated water.</title>
        <authorList>
            <person name="Kapinusova G."/>
            <person name="Smrhova T."/>
            <person name="Strejcek M."/>
            <person name="Suman J."/>
            <person name="Jani K."/>
            <person name="Pajer P."/>
            <person name="Uhlik O."/>
        </authorList>
    </citation>
    <scope>NUCLEOTIDE SEQUENCE [LARGE SCALE GENOMIC DNA]</scope>
    <source>
        <strain evidence="14">J379</strain>
    </source>
</reference>
<feature type="chain" id="PRO_5045228764" description="prolyl aminopeptidase" evidence="10">
    <location>
        <begin position="30"/>
        <end position="642"/>
    </location>
</feature>
<keyword evidence="14" id="KW-1185">Reference proteome</keyword>
<evidence type="ECO:0000256" key="8">
    <source>
        <dbReference type="ARBA" id="ARBA00022801"/>
    </source>
</evidence>
<accession>A0ABY5PB72</accession>
<keyword evidence="6" id="KW-0963">Cytoplasm</keyword>
<evidence type="ECO:0000256" key="6">
    <source>
        <dbReference type="ARBA" id="ARBA00022490"/>
    </source>
</evidence>
<keyword evidence="7" id="KW-0645">Protease</keyword>
<comment type="subcellular location">
    <subcellularLocation>
        <location evidence="2">Cytoplasm</location>
    </subcellularLocation>
</comment>
<gene>
    <name evidence="13" type="ORF">LRS13_14000</name>
</gene>
<evidence type="ECO:0000313" key="13">
    <source>
        <dbReference type="EMBL" id="UUY01836.1"/>
    </source>
</evidence>
<evidence type="ECO:0000256" key="2">
    <source>
        <dbReference type="ARBA" id="ARBA00004496"/>
    </source>
</evidence>
<dbReference type="InterPro" id="IPR005944">
    <property type="entry name" value="Pro_iminopeptidase"/>
</dbReference>
<keyword evidence="5" id="KW-0031">Aminopeptidase</keyword>
<dbReference type="Proteomes" id="UP001058860">
    <property type="component" value="Chromosome"/>
</dbReference>
<feature type="signal peptide" evidence="10">
    <location>
        <begin position="1"/>
        <end position="29"/>
    </location>
</feature>
<evidence type="ECO:0000259" key="12">
    <source>
        <dbReference type="Pfam" id="PF08386"/>
    </source>
</evidence>
<evidence type="ECO:0000256" key="1">
    <source>
        <dbReference type="ARBA" id="ARBA00001585"/>
    </source>
</evidence>
<protein>
    <recommendedName>
        <fullName evidence="4">prolyl aminopeptidase</fullName>
        <ecNumber evidence="4">3.4.11.5</ecNumber>
    </recommendedName>
    <alternativeName>
        <fullName evidence="9">Prolyl aminopeptidase</fullName>
    </alternativeName>
</protein>
<feature type="domain" description="AB hydrolase-1" evidence="11">
    <location>
        <begin position="79"/>
        <end position="207"/>
    </location>
</feature>
<evidence type="ECO:0000256" key="5">
    <source>
        <dbReference type="ARBA" id="ARBA00022438"/>
    </source>
</evidence>
<feature type="domain" description="Peptidase S33 tripeptidyl aminopeptidase-like C-terminal" evidence="12">
    <location>
        <begin position="384"/>
        <end position="470"/>
    </location>
</feature>
<dbReference type="InterPro" id="IPR013595">
    <property type="entry name" value="Pept_S33_TAP-like_C"/>
</dbReference>
<evidence type="ECO:0000313" key="14">
    <source>
        <dbReference type="Proteomes" id="UP001058860"/>
    </source>
</evidence>
<dbReference type="EC" id="3.4.11.5" evidence="4"/>
<evidence type="ECO:0000256" key="3">
    <source>
        <dbReference type="ARBA" id="ARBA00010088"/>
    </source>
</evidence>
<keyword evidence="10" id="KW-0732">Signal</keyword>
<evidence type="ECO:0000256" key="9">
    <source>
        <dbReference type="ARBA" id="ARBA00029605"/>
    </source>
</evidence>
<dbReference type="EMBL" id="CP088295">
    <property type="protein sequence ID" value="UUY01836.1"/>
    <property type="molecule type" value="Genomic_DNA"/>
</dbReference>
<dbReference type="SUPFAM" id="SSF53474">
    <property type="entry name" value="alpha/beta-Hydrolases"/>
    <property type="match status" value="1"/>
</dbReference>
<dbReference type="Gene3D" id="3.40.50.1820">
    <property type="entry name" value="alpha/beta hydrolase"/>
    <property type="match status" value="1"/>
</dbReference>